<protein>
    <recommendedName>
        <fullName evidence="2">HTH cro/C1-type domain-containing protein</fullName>
    </recommendedName>
</protein>
<feature type="compositionally biased region" description="Polar residues" evidence="1">
    <location>
        <begin position="144"/>
        <end position="154"/>
    </location>
</feature>
<dbReference type="EMBL" id="CP018221">
    <property type="protein sequence ID" value="API58889.1"/>
    <property type="molecule type" value="Genomic_DNA"/>
</dbReference>
<dbReference type="GO" id="GO:0003677">
    <property type="term" value="F:DNA binding"/>
    <property type="evidence" value="ECO:0007669"/>
    <property type="project" value="InterPro"/>
</dbReference>
<name>A0A1L3ZTH2_9SPHN</name>
<sequence>MRVDRIKEAMDKLGWDQSRLAREVDCTQGAIWQILDGRVRRSRLLPDIADALGVSLDYLKGRTDDPAQSAAPRAKAEPPPKTILLGVALPSERLLRGMFEGLLQIAGVTDDVDERAATLARLLPGALEQAAIRSADSRRHRTPGQRQTAARSHS</sequence>
<dbReference type="CDD" id="cd00093">
    <property type="entry name" value="HTH_XRE"/>
    <property type="match status" value="1"/>
</dbReference>
<dbReference type="Proteomes" id="UP000182063">
    <property type="component" value="Chromosome"/>
</dbReference>
<keyword evidence="4" id="KW-1185">Reference proteome</keyword>
<dbReference type="STRING" id="1921510.BSL82_05830"/>
<evidence type="ECO:0000313" key="3">
    <source>
        <dbReference type="EMBL" id="API58889.1"/>
    </source>
</evidence>
<dbReference type="PROSITE" id="PS50943">
    <property type="entry name" value="HTH_CROC1"/>
    <property type="match status" value="1"/>
</dbReference>
<dbReference type="InterPro" id="IPR010982">
    <property type="entry name" value="Lambda_DNA-bd_dom_sf"/>
</dbReference>
<gene>
    <name evidence="3" type="ORF">BSL82_05830</name>
</gene>
<dbReference type="InterPro" id="IPR001387">
    <property type="entry name" value="Cro/C1-type_HTH"/>
</dbReference>
<organism evidence="3 4">
    <name type="scientific">Tardibacter chloracetimidivorans</name>
    <dbReference type="NCBI Taxonomy" id="1921510"/>
    <lineage>
        <taxon>Bacteria</taxon>
        <taxon>Pseudomonadati</taxon>
        <taxon>Pseudomonadota</taxon>
        <taxon>Alphaproteobacteria</taxon>
        <taxon>Sphingomonadales</taxon>
        <taxon>Sphingomonadaceae</taxon>
        <taxon>Tardibacter</taxon>
    </lineage>
</organism>
<accession>A0A1L3ZTH2</accession>
<evidence type="ECO:0000313" key="4">
    <source>
        <dbReference type="Proteomes" id="UP000182063"/>
    </source>
</evidence>
<dbReference type="AlphaFoldDB" id="A0A1L3ZTH2"/>
<proteinExistence type="predicted"/>
<dbReference type="KEGG" id="sphj:BSL82_05830"/>
<evidence type="ECO:0000259" key="2">
    <source>
        <dbReference type="PROSITE" id="PS50943"/>
    </source>
</evidence>
<dbReference type="SMART" id="SM00530">
    <property type="entry name" value="HTH_XRE"/>
    <property type="match status" value="1"/>
</dbReference>
<dbReference type="SUPFAM" id="SSF47413">
    <property type="entry name" value="lambda repressor-like DNA-binding domains"/>
    <property type="match status" value="1"/>
</dbReference>
<evidence type="ECO:0000256" key="1">
    <source>
        <dbReference type="SAM" id="MobiDB-lite"/>
    </source>
</evidence>
<reference evidence="4" key="1">
    <citation type="submission" date="2016-11" db="EMBL/GenBank/DDBJ databases">
        <title>Complete Genome Sequence of alachlor-degrading Sphingomonas sp. strain JJ-A5.</title>
        <authorList>
            <person name="Lee H."/>
            <person name="Ka J.-O."/>
        </authorList>
    </citation>
    <scope>NUCLEOTIDE SEQUENCE [LARGE SCALE GENOMIC DNA]</scope>
    <source>
        <strain evidence="4">JJ-A5</strain>
    </source>
</reference>
<feature type="domain" description="HTH cro/C1-type" evidence="2">
    <location>
        <begin position="6"/>
        <end position="59"/>
    </location>
</feature>
<feature type="region of interest" description="Disordered" evidence="1">
    <location>
        <begin position="134"/>
        <end position="154"/>
    </location>
</feature>
<dbReference type="Gene3D" id="1.10.260.40">
    <property type="entry name" value="lambda repressor-like DNA-binding domains"/>
    <property type="match status" value="1"/>
</dbReference>